<feature type="coiled-coil region" evidence="8">
    <location>
        <begin position="37"/>
        <end position="71"/>
    </location>
</feature>
<evidence type="ECO:0000256" key="5">
    <source>
        <dbReference type="ARBA" id="ARBA00023274"/>
    </source>
</evidence>
<dbReference type="NCBIfam" id="TIGR00158">
    <property type="entry name" value="L9"/>
    <property type="match status" value="1"/>
</dbReference>
<keyword evidence="3 7" id="KW-0694">RNA-binding</keyword>
<dbReference type="SUPFAM" id="SSF55658">
    <property type="entry name" value="L9 N-domain-like"/>
    <property type="match status" value="1"/>
</dbReference>
<accession>A0A1Y5SNU6</accession>
<dbReference type="GO" id="GO:1990904">
    <property type="term" value="C:ribonucleoprotein complex"/>
    <property type="evidence" value="ECO:0007669"/>
    <property type="project" value="UniProtKB-KW"/>
</dbReference>
<dbReference type="InterPro" id="IPR009027">
    <property type="entry name" value="Ribosomal_bL9/RNase_H1_N"/>
</dbReference>
<name>A0A1Y5SNU6_9RHOB</name>
<keyword evidence="12" id="KW-1185">Reference proteome</keyword>
<dbReference type="EMBL" id="FWFO01000001">
    <property type="protein sequence ID" value="SLN44931.1"/>
    <property type="molecule type" value="Genomic_DNA"/>
</dbReference>
<dbReference type="Pfam" id="PF01281">
    <property type="entry name" value="Ribosomal_L9_N"/>
    <property type="match status" value="1"/>
</dbReference>
<dbReference type="PROSITE" id="PS00651">
    <property type="entry name" value="RIBOSOMAL_L9"/>
    <property type="match status" value="1"/>
</dbReference>
<dbReference type="GO" id="GO:0019843">
    <property type="term" value="F:rRNA binding"/>
    <property type="evidence" value="ECO:0007669"/>
    <property type="project" value="UniProtKB-UniRule"/>
</dbReference>
<feature type="domain" description="Ribosomal protein L9" evidence="10">
    <location>
        <begin position="13"/>
        <end position="40"/>
    </location>
</feature>
<keyword evidence="4 7" id="KW-0689">Ribosomal protein</keyword>
<evidence type="ECO:0000313" key="12">
    <source>
        <dbReference type="Proteomes" id="UP000193077"/>
    </source>
</evidence>
<gene>
    <name evidence="7 11" type="primary">rplI</name>
    <name evidence="11" type="ORF">TRL7639_02413</name>
</gene>
<dbReference type="Pfam" id="PF03948">
    <property type="entry name" value="Ribosomal_L9_C"/>
    <property type="match status" value="1"/>
</dbReference>
<dbReference type="InterPro" id="IPR020070">
    <property type="entry name" value="Ribosomal_bL9_N"/>
</dbReference>
<sequence>MQVILLERVAKLGQMGDVVDVKPGYARNFLLPQGKALSASDANIASFEAQKAQLEARNLETKKEAEALAEKLDGQQFIVIRSASDAGALYGSVTPRDAADAATEAGFSVDKKQIALIAPIKDLGLHAVAVKLHPEVEVTINMNVARSEEEAELQASGKSIQELAAEEEAAAEFEIAELFDDIGSAASDDDELAPAEEAPAEDDTNA</sequence>
<dbReference type="Proteomes" id="UP000193077">
    <property type="component" value="Unassembled WGS sequence"/>
</dbReference>
<dbReference type="GO" id="GO:0003735">
    <property type="term" value="F:structural constituent of ribosome"/>
    <property type="evidence" value="ECO:0007669"/>
    <property type="project" value="InterPro"/>
</dbReference>
<proteinExistence type="inferred from homology"/>
<dbReference type="SUPFAM" id="SSF55653">
    <property type="entry name" value="Ribosomal protein L9 C-domain"/>
    <property type="match status" value="1"/>
</dbReference>
<dbReference type="OrthoDB" id="9788336at2"/>
<feature type="region of interest" description="Disordered" evidence="9">
    <location>
        <begin position="184"/>
        <end position="206"/>
    </location>
</feature>
<protein>
    <recommendedName>
        <fullName evidence="6 7">Large ribosomal subunit protein bL9</fullName>
    </recommendedName>
</protein>
<evidence type="ECO:0000256" key="2">
    <source>
        <dbReference type="ARBA" id="ARBA00022730"/>
    </source>
</evidence>
<evidence type="ECO:0000256" key="9">
    <source>
        <dbReference type="SAM" id="MobiDB-lite"/>
    </source>
</evidence>
<evidence type="ECO:0000313" key="11">
    <source>
        <dbReference type="EMBL" id="SLN44931.1"/>
    </source>
</evidence>
<dbReference type="GO" id="GO:0006412">
    <property type="term" value="P:translation"/>
    <property type="evidence" value="ECO:0007669"/>
    <property type="project" value="UniProtKB-UniRule"/>
</dbReference>
<dbReference type="InterPro" id="IPR036791">
    <property type="entry name" value="Ribosomal_bL9_C_sf"/>
</dbReference>
<dbReference type="HAMAP" id="MF_00503">
    <property type="entry name" value="Ribosomal_bL9"/>
    <property type="match status" value="1"/>
</dbReference>
<evidence type="ECO:0000256" key="8">
    <source>
        <dbReference type="SAM" id="Coils"/>
    </source>
</evidence>
<dbReference type="InterPro" id="IPR020069">
    <property type="entry name" value="Ribosomal_bL9_C"/>
</dbReference>
<evidence type="ECO:0000256" key="1">
    <source>
        <dbReference type="ARBA" id="ARBA00010605"/>
    </source>
</evidence>
<keyword evidence="2 7" id="KW-0699">rRNA-binding</keyword>
<evidence type="ECO:0000259" key="10">
    <source>
        <dbReference type="PROSITE" id="PS00651"/>
    </source>
</evidence>
<evidence type="ECO:0000256" key="3">
    <source>
        <dbReference type="ARBA" id="ARBA00022884"/>
    </source>
</evidence>
<evidence type="ECO:0000256" key="6">
    <source>
        <dbReference type="ARBA" id="ARBA00035292"/>
    </source>
</evidence>
<feature type="compositionally biased region" description="Acidic residues" evidence="9">
    <location>
        <begin position="187"/>
        <end position="206"/>
    </location>
</feature>
<dbReference type="RefSeq" id="WP_085795885.1">
    <property type="nucleotide sequence ID" value="NZ_FWFO01000001.1"/>
</dbReference>
<comment type="similarity">
    <text evidence="1 7">Belongs to the bacterial ribosomal protein bL9 family.</text>
</comment>
<dbReference type="GO" id="GO:0005840">
    <property type="term" value="C:ribosome"/>
    <property type="evidence" value="ECO:0007669"/>
    <property type="project" value="UniProtKB-KW"/>
</dbReference>
<reference evidence="11 12" key="1">
    <citation type="submission" date="2017-03" db="EMBL/GenBank/DDBJ databases">
        <authorList>
            <person name="Afonso C.L."/>
            <person name="Miller P.J."/>
            <person name="Scott M.A."/>
            <person name="Spackman E."/>
            <person name="Goraichik I."/>
            <person name="Dimitrov K.M."/>
            <person name="Suarez D.L."/>
            <person name="Swayne D.E."/>
        </authorList>
    </citation>
    <scope>NUCLEOTIDE SEQUENCE [LARGE SCALE GENOMIC DNA]</scope>
    <source>
        <strain evidence="11 12">CECT 7639</strain>
    </source>
</reference>
<keyword evidence="5 7" id="KW-0687">Ribonucleoprotein</keyword>
<dbReference type="InterPro" id="IPR000244">
    <property type="entry name" value="Ribosomal_bL9"/>
</dbReference>
<dbReference type="Gene3D" id="3.10.430.100">
    <property type="entry name" value="Ribosomal protein L9, C-terminal domain"/>
    <property type="match status" value="1"/>
</dbReference>
<dbReference type="Gene3D" id="3.40.5.10">
    <property type="entry name" value="Ribosomal protein L9, N-terminal domain"/>
    <property type="match status" value="1"/>
</dbReference>
<evidence type="ECO:0000256" key="7">
    <source>
        <dbReference type="HAMAP-Rule" id="MF_00503"/>
    </source>
</evidence>
<dbReference type="InterPro" id="IPR020594">
    <property type="entry name" value="Ribosomal_bL9_bac/chp"/>
</dbReference>
<dbReference type="InterPro" id="IPR036935">
    <property type="entry name" value="Ribosomal_bL9_N_sf"/>
</dbReference>
<comment type="function">
    <text evidence="7">Binds to the 23S rRNA.</text>
</comment>
<keyword evidence="8" id="KW-0175">Coiled coil</keyword>
<evidence type="ECO:0000256" key="4">
    <source>
        <dbReference type="ARBA" id="ARBA00022980"/>
    </source>
</evidence>
<dbReference type="PANTHER" id="PTHR21368">
    <property type="entry name" value="50S RIBOSOMAL PROTEIN L9"/>
    <property type="match status" value="1"/>
</dbReference>
<organism evidence="11 12">
    <name type="scientific">Falsiruegeria litorea R37</name>
    <dbReference type="NCBI Taxonomy" id="1200284"/>
    <lineage>
        <taxon>Bacteria</taxon>
        <taxon>Pseudomonadati</taxon>
        <taxon>Pseudomonadota</taxon>
        <taxon>Alphaproteobacteria</taxon>
        <taxon>Rhodobacterales</taxon>
        <taxon>Roseobacteraceae</taxon>
        <taxon>Falsiruegeria</taxon>
    </lineage>
</organism>
<dbReference type="AlphaFoldDB" id="A0A1Y5SNU6"/>